<sequence>MHDIVVAKTKAEIEDCYNVRIEVFHHEQGFPLDTEIDHFDPTATHILLRHFPDSSDSSHSAPVPIGTIRGTKHSSADGTYYKLSRLAVLKSYRKFKLGRELVGTLHDWIIADAKASGLDGTAESVRVVCHSQIPVKGFYAKYGYIPEVSPEACAFPPPFLPHIPPFAYLEFHQFLLSMIHLPIHLFIHTLAVITIILPLYTTRRLGTSFHALGDLVCMISGPCDSILMHLTFHRNCNGYSFTRWYASHFLPRIHPCVHARQFGLRNPCLNEIITNQVYIHLLYPPIQCQSHWLSLSPFSRSFLRRCRWRSDLLKTYL</sequence>
<accession>A0ABR1K436</accession>
<dbReference type="InterPro" id="IPR016181">
    <property type="entry name" value="Acyl_CoA_acyltransferase"/>
</dbReference>
<evidence type="ECO:0000256" key="1">
    <source>
        <dbReference type="SAM" id="Phobius"/>
    </source>
</evidence>
<keyword evidence="1" id="KW-1133">Transmembrane helix</keyword>
<evidence type="ECO:0000313" key="3">
    <source>
        <dbReference type="Proteomes" id="UP001498398"/>
    </source>
</evidence>
<comment type="caution">
    <text evidence="2">The sequence shown here is derived from an EMBL/GenBank/DDBJ whole genome shotgun (WGS) entry which is preliminary data.</text>
</comment>
<feature type="transmembrane region" description="Helical" evidence="1">
    <location>
        <begin position="174"/>
        <end position="200"/>
    </location>
</feature>
<reference evidence="2 3" key="1">
    <citation type="submission" date="2024-01" db="EMBL/GenBank/DDBJ databases">
        <title>A draft genome for the cacao thread blight pathogen Marasmiellus scandens.</title>
        <authorList>
            <person name="Baruah I.K."/>
            <person name="Leung J."/>
            <person name="Bukari Y."/>
            <person name="Amoako-Attah I."/>
            <person name="Meinhardt L.W."/>
            <person name="Bailey B.A."/>
            <person name="Cohen S.P."/>
        </authorList>
    </citation>
    <scope>NUCLEOTIDE SEQUENCE [LARGE SCALE GENOMIC DNA]</scope>
    <source>
        <strain evidence="2 3">GH-19</strain>
    </source>
</reference>
<keyword evidence="1" id="KW-0812">Transmembrane</keyword>
<organism evidence="2 3">
    <name type="scientific">Marasmiellus scandens</name>
    <dbReference type="NCBI Taxonomy" id="2682957"/>
    <lineage>
        <taxon>Eukaryota</taxon>
        <taxon>Fungi</taxon>
        <taxon>Dikarya</taxon>
        <taxon>Basidiomycota</taxon>
        <taxon>Agaricomycotina</taxon>
        <taxon>Agaricomycetes</taxon>
        <taxon>Agaricomycetidae</taxon>
        <taxon>Agaricales</taxon>
        <taxon>Marasmiineae</taxon>
        <taxon>Omphalotaceae</taxon>
        <taxon>Marasmiellus</taxon>
    </lineage>
</organism>
<dbReference type="Gene3D" id="3.40.630.30">
    <property type="match status" value="1"/>
</dbReference>
<evidence type="ECO:0000313" key="2">
    <source>
        <dbReference type="EMBL" id="KAK7470357.1"/>
    </source>
</evidence>
<keyword evidence="1" id="KW-0472">Membrane</keyword>
<evidence type="ECO:0008006" key="4">
    <source>
        <dbReference type="Google" id="ProtNLM"/>
    </source>
</evidence>
<dbReference type="SUPFAM" id="SSF55729">
    <property type="entry name" value="Acyl-CoA N-acyltransferases (Nat)"/>
    <property type="match status" value="1"/>
</dbReference>
<name>A0ABR1K436_9AGAR</name>
<dbReference type="Proteomes" id="UP001498398">
    <property type="component" value="Unassembled WGS sequence"/>
</dbReference>
<gene>
    <name evidence="2" type="ORF">VKT23_001784</name>
</gene>
<proteinExistence type="predicted"/>
<dbReference type="CDD" id="cd04301">
    <property type="entry name" value="NAT_SF"/>
    <property type="match status" value="1"/>
</dbReference>
<dbReference type="EMBL" id="JBANRG010000002">
    <property type="protein sequence ID" value="KAK7470357.1"/>
    <property type="molecule type" value="Genomic_DNA"/>
</dbReference>
<protein>
    <recommendedName>
        <fullName evidence="4">Glucosamine-phosphate N-acetyltransferase</fullName>
    </recommendedName>
</protein>
<keyword evidence="3" id="KW-1185">Reference proteome</keyword>